<keyword evidence="1" id="KW-0547">Nucleotide-binding</keyword>
<dbReference type="InterPro" id="IPR045851">
    <property type="entry name" value="AMP-bd_C_sf"/>
</dbReference>
<feature type="domain" description="AMP-dependent synthetase/ligase" evidence="4">
    <location>
        <begin position="20"/>
        <end position="389"/>
    </location>
</feature>
<dbReference type="PANTHER" id="PTHR43272">
    <property type="entry name" value="LONG-CHAIN-FATTY-ACID--COA LIGASE"/>
    <property type="match status" value="1"/>
</dbReference>
<comment type="caution">
    <text evidence="5">The sequence shown here is derived from an EMBL/GenBank/DDBJ whole genome shotgun (WGS) entry which is preliminary data.</text>
</comment>
<dbReference type="Gene3D" id="3.30.300.30">
    <property type="match status" value="1"/>
</dbReference>
<evidence type="ECO:0000313" key="6">
    <source>
        <dbReference type="Proteomes" id="UP000295341"/>
    </source>
</evidence>
<dbReference type="PANTHER" id="PTHR43272:SF33">
    <property type="entry name" value="AMP-BINDING DOMAIN-CONTAINING PROTEIN-RELATED"/>
    <property type="match status" value="1"/>
</dbReference>
<evidence type="ECO:0000256" key="1">
    <source>
        <dbReference type="ARBA" id="ARBA00022741"/>
    </source>
</evidence>
<dbReference type="GO" id="GO:0016020">
    <property type="term" value="C:membrane"/>
    <property type="evidence" value="ECO:0007669"/>
    <property type="project" value="TreeGrafter"/>
</dbReference>
<dbReference type="GO" id="GO:0005524">
    <property type="term" value="F:ATP binding"/>
    <property type="evidence" value="ECO:0007669"/>
    <property type="project" value="UniProtKB-KW"/>
</dbReference>
<dbReference type="SUPFAM" id="SSF56801">
    <property type="entry name" value="Acetyl-CoA synthetase-like"/>
    <property type="match status" value="1"/>
</dbReference>
<accession>A0A4S3K5A1</accession>
<evidence type="ECO:0000256" key="2">
    <source>
        <dbReference type="ARBA" id="ARBA00022840"/>
    </source>
</evidence>
<dbReference type="PROSITE" id="PS00455">
    <property type="entry name" value="AMP_BINDING"/>
    <property type="match status" value="1"/>
</dbReference>
<reference evidence="5 6" key="1">
    <citation type="submission" date="2019-03" db="EMBL/GenBank/DDBJ databases">
        <title>Genomic Encyclopedia of Type Strains, Phase IV (KMG-IV): sequencing the most valuable type-strain genomes for metagenomic binning, comparative biology and taxonomic classification.</title>
        <authorList>
            <person name="Goeker M."/>
        </authorList>
    </citation>
    <scope>NUCLEOTIDE SEQUENCE [LARGE SCALE GENOMIC DNA]</scope>
    <source>
        <strain evidence="5 6">DSM 26377</strain>
    </source>
</reference>
<dbReference type="InterPro" id="IPR020845">
    <property type="entry name" value="AMP-binding_CS"/>
</dbReference>
<sequence length="558" mass="62896">MASAEPKQTLLDWFHHWELTQPQAVYLTQPNGHQVTDYTWAEVGDQARRMAAHLKSLKLAPRSNIGLLSKNCAHWIIADLAIWMAGHVSVPLYPTLNTETASFILEHAEVKLLFLGKLEKSDWDSIRSALPADLPCVALPLAHPNDYPRWEDLVAKTRPAKTALRRKAQELATIVYTSGSTGKPKGVMISFGAMLRCAEGARTLVEPTPEDRMISYLPLAHAAERAVVESPSLRSGCRVYFADSLTTFLDDMRRARPTLFLSVPRLWTKFYLGIQQKLPLKRQKVLFRMPVVGGIVKRKLLHELGLDYTRYALTGAAPLPPHILEWYREIGLELIEGYGMSENFAYSHSNRTGQVRVGYVGQPMPGAQCRIAENGEILVKSPCNMMGYYRDEERTREALDAEGWLHTGDRGEIDDKGRLRITGRVKELFKTSKGKYVAPSPIENRLMRHPKIEAVCVAGAGMPQPYALVMLSLDAQAQIGDAAARAELDHELSDLLDEVNSELEPHEVLDFIAVVKEQWTIENGFLTPTMKIKRDIVEKRYEPEIEAWASRRRKIVWG</sequence>
<dbReference type="InterPro" id="IPR042099">
    <property type="entry name" value="ANL_N_sf"/>
</dbReference>
<dbReference type="GO" id="GO:0004467">
    <property type="term" value="F:long-chain fatty acid-CoA ligase activity"/>
    <property type="evidence" value="ECO:0007669"/>
    <property type="project" value="UniProtKB-EC"/>
</dbReference>
<dbReference type="RefSeq" id="WP_133880036.1">
    <property type="nucleotide sequence ID" value="NZ_MWIN01000012.1"/>
</dbReference>
<name>A0A4S3K5A1_9GAMM</name>
<proteinExistence type="predicted"/>
<gene>
    <name evidence="5" type="ORF">DFR24_0827</name>
</gene>
<keyword evidence="2" id="KW-0067">ATP-binding</keyword>
<evidence type="ECO:0000313" key="5">
    <source>
        <dbReference type="EMBL" id="TDU31457.1"/>
    </source>
</evidence>
<dbReference type="Proteomes" id="UP000295341">
    <property type="component" value="Unassembled WGS sequence"/>
</dbReference>
<evidence type="ECO:0000259" key="4">
    <source>
        <dbReference type="Pfam" id="PF00501"/>
    </source>
</evidence>
<evidence type="ECO:0000256" key="3">
    <source>
        <dbReference type="ARBA" id="ARBA00024484"/>
    </source>
</evidence>
<protein>
    <submittedName>
        <fullName evidence="5">Long-subunit acyl-CoA synthetase (AMP-forming)</fullName>
    </submittedName>
</protein>
<keyword evidence="6" id="KW-1185">Reference proteome</keyword>
<comment type="catalytic activity">
    <reaction evidence="3">
        <text>a long-chain fatty acid + ATP + CoA = a long-chain fatty acyl-CoA + AMP + diphosphate</text>
        <dbReference type="Rhea" id="RHEA:15421"/>
        <dbReference type="ChEBI" id="CHEBI:30616"/>
        <dbReference type="ChEBI" id="CHEBI:33019"/>
        <dbReference type="ChEBI" id="CHEBI:57287"/>
        <dbReference type="ChEBI" id="CHEBI:57560"/>
        <dbReference type="ChEBI" id="CHEBI:83139"/>
        <dbReference type="ChEBI" id="CHEBI:456215"/>
        <dbReference type="EC" id="6.2.1.3"/>
    </reaction>
    <physiologicalReaction direction="left-to-right" evidence="3">
        <dbReference type="Rhea" id="RHEA:15422"/>
    </physiologicalReaction>
</comment>
<dbReference type="Pfam" id="PF00501">
    <property type="entry name" value="AMP-binding"/>
    <property type="match status" value="1"/>
</dbReference>
<dbReference type="OrthoDB" id="9803968at2"/>
<dbReference type="EMBL" id="SOBT01000008">
    <property type="protein sequence ID" value="TDU31457.1"/>
    <property type="molecule type" value="Genomic_DNA"/>
</dbReference>
<dbReference type="Pfam" id="PF23562">
    <property type="entry name" value="AMP-binding_C_3"/>
    <property type="match status" value="1"/>
</dbReference>
<dbReference type="Gene3D" id="3.40.50.12780">
    <property type="entry name" value="N-terminal domain of ligase-like"/>
    <property type="match status" value="1"/>
</dbReference>
<dbReference type="InterPro" id="IPR000873">
    <property type="entry name" value="AMP-dep_synth/lig_dom"/>
</dbReference>
<organism evidence="5 6">
    <name type="scientific">Panacagrimonas perspica</name>
    <dbReference type="NCBI Taxonomy" id="381431"/>
    <lineage>
        <taxon>Bacteria</taxon>
        <taxon>Pseudomonadati</taxon>
        <taxon>Pseudomonadota</taxon>
        <taxon>Gammaproteobacteria</taxon>
        <taxon>Nevskiales</taxon>
        <taxon>Nevskiaceae</taxon>
        <taxon>Panacagrimonas</taxon>
    </lineage>
</organism>
<dbReference type="AlphaFoldDB" id="A0A4S3K5A1"/>